<dbReference type="Pfam" id="PF21113">
    <property type="entry name" value="LarA_C"/>
    <property type="match status" value="1"/>
</dbReference>
<evidence type="ECO:0000259" key="2">
    <source>
        <dbReference type="Pfam" id="PF21113"/>
    </source>
</evidence>
<evidence type="ECO:0000313" key="3">
    <source>
        <dbReference type="EMBL" id="MBC8530731.1"/>
    </source>
</evidence>
<proteinExistence type="predicted"/>
<dbReference type="Pfam" id="PF09861">
    <property type="entry name" value="Lar_N"/>
    <property type="match status" value="1"/>
</dbReference>
<protein>
    <submittedName>
        <fullName evidence="3">Nickel-dependent lactate racemase</fullName>
    </submittedName>
</protein>
<accession>A0A926D394</accession>
<feature type="domain" description="LarA-like N-terminal" evidence="1">
    <location>
        <begin position="6"/>
        <end position="204"/>
    </location>
</feature>
<dbReference type="InterPro" id="IPR018657">
    <property type="entry name" value="LarA-like_N"/>
</dbReference>
<name>A0A926D394_9FIRM</name>
<dbReference type="InterPro" id="IPR048520">
    <property type="entry name" value="LarA_C"/>
</dbReference>
<dbReference type="Gene3D" id="3.90.226.30">
    <property type="match status" value="1"/>
</dbReference>
<comment type="caution">
    <text evidence="3">The sequence shown here is derived from an EMBL/GenBank/DDBJ whole genome shotgun (WGS) entry which is preliminary data.</text>
</comment>
<sequence length="420" mass="46023">MIELKFGRDALRLEVPEENLLGVITGNFPETPTEGEEREKLCRALRQPLGTPPLRELARPGERVVIMASDITRPSPSYKLLPPVLDELSAAGVRDEDVTVLFGMGIHRAHTAAEHERLVGEAVYRRVRCMDSTEGEYVLVGTSSRGTPYYVNKILTECDRVICTGNIDYHYFVGYSGGAKAVLPGAANYETIRANHSMNLLPGAGTGRLSGNPVREDIDEIGKFLKIDFILNVVLDEQKRILAAFAGDYLAAHRAGCAYLDTVYAHPIHELADIVVVSCGGYPKDINLYQAQKALDNGAYAVKEGGAILWVGACGEGYGEATFEKWVRESTSPKDLTERIRREFVLGGHKAAAIARVLQKADVYMITDLEAGAVERLYMKHRPPEALQETLNGVIAEKGGSRAKVWVIPQAGSLFPKLQS</sequence>
<dbReference type="RefSeq" id="WP_249314701.1">
    <property type="nucleotide sequence ID" value="NZ_JACRSR010000001.1"/>
</dbReference>
<feature type="domain" description="Lactate racemase C-terminal" evidence="2">
    <location>
        <begin position="271"/>
        <end position="411"/>
    </location>
</feature>
<dbReference type="Gene3D" id="3.40.50.11440">
    <property type="match status" value="1"/>
</dbReference>
<keyword evidence="4" id="KW-1185">Reference proteome</keyword>
<evidence type="ECO:0000313" key="4">
    <source>
        <dbReference type="Proteomes" id="UP000623172"/>
    </source>
</evidence>
<organism evidence="3 4">
    <name type="scientific">Gehongia tenuis</name>
    <dbReference type="NCBI Taxonomy" id="2763655"/>
    <lineage>
        <taxon>Bacteria</taxon>
        <taxon>Bacillati</taxon>
        <taxon>Bacillota</taxon>
        <taxon>Clostridia</taxon>
        <taxon>Christensenellales</taxon>
        <taxon>Christensenellaceae</taxon>
        <taxon>Gehongia</taxon>
    </lineage>
</organism>
<evidence type="ECO:0000259" key="1">
    <source>
        <dbReference type="Pfam" id="PF09861"/>
    </source>
</evidence>
<dbReference type="GO" id="GO:0050043">
    <property type="term" value="F:lactate racemase activity"/>
    <property type="evidence" value="ECO:0007669"/>
    <property type="project" value="InterPro"/>
</dbReference>
<dbReference type="AlphaFoldDB" id="A0A926D394"/>
<dbReference type="PANTHER" id="PTHR33171">
    <property type="entry name" value="LAR_N DOMAIN-CONTAINING PROTEIN"/>
    <property type="match status" value="1"/>
</dbReference>
<dbReference type="InterPro" id="IPR048068">
    <property type="entry name" value="LarA-like"/>
</dbReference>
<reference evidence="3" key="1">
    <citation type="submission" date="2020-08" db="EMBL/GenBank/DDBJ databases">
        <title>Genome public.</title>
        <authorList>
            <person name="Liu C."/>
            <person name="Sun Q."/>
        </authorList>
    </citation>
    <scope>NUCLEOTIDE SEQUENCE</scope>
    <source>
        <strain evidence="3">NSJ-53</strain>
    </source>
</reference>
<dbReference type="Proteomes" id="UP000623172">
    <property type="component" value="Unassembled WGS sequence"/>
</dbReference>
<dbReference type="PANTHER" id="PTHR33171:SF17">
    <property type="entry name" value="LARA-LIKE N-TERMINAL DOMAIN-CONTAINING PROTEIN"/>
    <property type="match status" value="1"/>
</dbReference>
<dbReference type="EMBL" id="JACRSR010000001">
    <property type="protein sequence ID" value="MBC8530731.1"/>
    <property type="molecule type" value="Genomic_DNA"/>
</dbReference>
<gene>
    <name evidence="3" type="primary">larA</name>
    <name evidence="3" type="ORF">H8696_02595</name>
</gene>
<dbReference type="InterPro" id="IPR047926">
    <property type="entry name" value="Ni_dep_LarA"/>
</dbReference>
<dbReference type="InterPro" id="IPR043166">
    <property type="entry name" value="LarA-like_C"/>
</dbReference>
<dbReference type="NCBIfam" id="NF033504">
    <property type="entry name" value="Ni_dep_LarA"/>
    <property type="match status" value="1"/>
</dbReference>